<dbReference type="EMBL" id="WHLY01000002">
    <property type="protein sequence ID" value="MPR33669.1"/>
    <property type="molecule type" value="Genomic_DNA"/>
</dbReference>
<reference evidence="7 8" key="1">
    <citation type="submission" date="2019-10" db="EMBL/GenBank/DDBJ databases">
        <title>Draft Genome Sequence of Cytophagaceae sp. SJW1-29.</title>
        <authorList>
            <person name="Choi A."/>
        </authorList>
    </citation>
    <scope>NUCLEOTIDE SEQUENCE [LARGE SCALE GENOMIC DNA]</scope>
    <source>
        <strain evidence="7 8">SJW1-29</strain>
    </source>
</reference>
<keyword evidence="2" id="KW-0201">Cytochrome c-type biogenesis</keyword>
<dbReference type="GO" id="GO:0017004">
    <property type="term" value="P:cytochrome complex assembly"/>
    <property type="evidence" value="ECO:0007669"/>
    <property type="project" value="UniProtKB-KW"/>
</dbReference>
<protein>
    <submittedName>
        <fullName evidence="7">Redoxin domain-containing protein</fullName>
    </submittedName>
</protein>
<dbReference type="GO" id="GO:0030313">
    <property type="term" value="C:cell envelope"/>
    <property type="evidence" value="ECO:0007669"/>
    <property type="project" value="UniProtKB-SubCell"/>
</dbReference>
<gene>
    <name evidence="7" type="ORF">GBK04_09885</name>
</gene>
<proteinExistence type="predicted"/>
<keyword evidence="3" id="KW-1015">Disulfide bond</keyword>
<dbReference type="PANTHER" id="PTHR42852:SF6">
    <property type="entry name" value="THIOL:DISULFIDE INTERCHANGE PROTEIN DSBE"/>
    <property type="match status" value="1"/>
</dbReference>
<dbReference type="PANTHER" id="PTHR42852">
    <property type="entry name" value="THIOL:DISULFIDE INTERCHANGE PROTEIN DSBE"/>
    <property type="match status" value="1"/>
</dbReference>
<evidence type="ECO:0000313" key="8">
    <source>
        <dbReference type="Proteomes" id="UP000479293"/>
    </source>
</evidence>
<evidence type="ECO:0000256" key="4">
    <source>
        <dbReference type="ARBA" id="ARBA00023284"/>
    </source>
</evidence>
<dbReference type="InterPro" id="IPR036249">
    <property type="entry name" value="Thioredoxin-like_sf"/>
</dbReference>
<keyword evidence="5" id="KW-0732">Signal</keyword>
<dbReference type="Proteomes" id="UP000479293">
    <property type="component" value="Unassembled WGS sequence"/>
</dbReference>
<dbReference type="SUPFAM" id="SSF52833">
    <property type="entry name" value="Thioredoxin-like"/>
    <property type="match status" value="1"/>
</dbReference>
<feature type="chain" id="PRO_5028957022" evidence="5">
    <location>
        <begin position="26"/>
        <end position="354"/>
    </location>
</feature>
<dbReference type="AlphaFoldDB" id="A0A7C9FPR8"/>
<evidence type="ECO:0000256" key="1">
    <source>
        <dbReference type="ARBA" id="ARBA00004196"/>
    </source>
</evidence>
<evidence type="ECO:0000256" key="5">
    <source>
        <dbReference type="SAM" id="SignalP"/>
    </source>
</evidence>
<keyword evidence="8" id="KW-1185">Reference proteome</keyword>
<dbReference type="RefSeq" id="WP_152759144.1">
    <property type="nucleotide sequence ID" value="NZ_WHLY01000002.1"/>
</dbReference>
<evidence type="ECO:0000259" key="6">
    <source>
        <dbReference type="PROSITE" id="PS51352"/>
    </source>
</evidence>
<dbReference type="Pfam" id="PF13905">
    <property type="entry name" value="Thioredoxin_8"/>
    <property type="match status" value="1"/>
</dbReference>
<dbReference type="InterPro" id="IPR013766">
    <property type="entry name" value="Thioredoxin_domain"/>
</dbReference>
<evidence type="ECO:0000256" key="2">
    <source>
        <dbReference type="ARBA" id="ARBA00022748"/>
    </source>
</evidence>
<feature type="signal peptide" evidence="5">
    <location>
        <begin position="1"/>
        <end position="25"/>
    </location>
</feature>
<evidence type="ECO:0000256" key="3">
    <source>
        <dbReference type="ARBA" id="ARBA00023157"/>
    </source>
</evidence>
<comment type="caution">
    <text evidence="7">The sequence shown here is derived from an EMBL/GenBank/DDBJ whole genome shotgun (WGS) entry which is preliminary data.</text>
</comment>
<dbReference type="CDD" id="cd02966">
    <property type="entry name" value="TlpA_like_family"/>
    <property type="match status" value="1"/>
</dbReference>
<dbReference type="InterPro" id="IPR012336">
    <property type="entry name" value="Thioredoxin-like_fold"/>
</dbReference>
<dbReference type="PROSITE" id="PS51352">
    <property type="entry name" value="THIOREDOXIN_2"/>
    <property type="match status" value="1"/>
</dbReference>
<feature type="domain" description="Thioredoxin" evidence="6">
    <location>
        <begin position="214"/>
        <end position="354"/>
    </location>
</feature>
<organism evidence="7 8">
    <name type="scientific">Salmonirosea aquatica</name>
    <dbReference type="NCBI Taxonomy" id="2654236"/>
    <lineage>
        <taxon>Bacteria</taxon>
        <taxon>Pseudomonadati</taxon>
        <taxon>Bacteroidota</taxon>
        <taxon>Cytophagia</taxon>
        <taxon>Cytophagales</taxon>
        <taxon>Spirosomataceae</taxon>
        <taxon>Salmonirosea</taxon>
    </lineage>
</organism>
<dbReference type="InterPro" id="IPR050553">
    <property type="entry name" value="Thioredoxin_ResA/DsbE_sf"/>
</dbReference>
<evidence type="ECO:0000313" key="7">
    <source>
        <dbReference type="EMBL" id="MPR33669.1"/>
    </source>
</evidence>
<comment type="subcellular location">
    <subcellularLocation>
        <location evidence="1">Cell envelope</location>
    </subcellularLocation>
</comment>
<name>A0A7C9FPR8_9BACT</name>
<accession>A0A7C9FPR8</accession>
<sequence length="354" mass="40233">MRIHTLFLYTGLLTVFLFARSSACAQTPELKGFINGLGNTPIVFSYEFNGERRSDTVYATNDRFIYQPQPSDDGRISLRIARPSYTSFWYQPGHLDVSGSMEKPHQLVFKGGEENELNTEYEQTINWAFDDRMQGKSATERQSLEKEKQKETLQFIGKHPGNQTSAYLLYWQALTNEAATEAHETLWTKLSPEVRGSFCGKKAGERIEIIKNQPRPGLLSPNFVIPDTAGLAVALAEYRGRYVLLDFWGHWCAPCIKAIPKLKVLRETYGDKLAIIGIAAEFASDKEIWRQTIDKYSMDWIQLSELTGDRGTVIDRYNVTAFPTYLLMDKQGMILERTSELGGIEKRLSTLGEL</sequence>
<keyword evidence="4" id="KW-0676">Redox-active center</keyword>
<dbReference type="Gene3D" id="3.40.30.10">
    <property type="entry name" value="Glutaredoxin"/>
    <property type="match status" value="1"/>
</dbReference>